<keyword evidence="4 5" id="KW-0560">Oxidoreductase</keyword>
<dbReference type="GO" id="GO:0008299">
    <property type="term" value="P:isoprenoid biosynthetic process"/>
    <property type="evidence" value="ECO:0007669"/>
    <property type="project" value="InterPro"/>
</dbReference>
<dbReference type="InterPro" id="IPR009029">
    <property type="entry name" value="HMG_CoA_Rdtase_sub-bd_dom_sf"/>
</dbReference>
<accession>A0A0G1DJP4</accession>
<protein>
    <recommendedName>
        <fullName evidence="2">hydroxymethylglutaryl-CoA reductase (NADPH)</fullName>
        <ecNumber evidence="2">1.1.1.34</ecNumber>
    </recommendedName>
</protein>
<gene>
    <name evidence="5" type="ORF">UV73_C0004G0026</name>
</gene>
<reference evidence="5 6" key="1">
    <citation type="journal article" date="2015" name="Nature">
        <title>rRNA introns, odd ribosomes, and small enigmatic genomes across a large radiation of phyla.</title>
        <authorList>
            <person name="Brown C.T."/>
            <person name="Hug L.A."/>
            <person name="Thomas B.C."/>
            <person name="Sharon I."/>
            <person name="Castelle C.J."/>
            <person name="Singh A."/>
            <person name="Wilkins M.J."/>
            <person name="Williams K.H."/>
            <person name="Banfield J.F."/>
        </authorList>
    </citation>
    <scope>NUCLEOTIDE SEQUENCE [LARGE SCALE GENOMIC DNA]</scope>
</reference>
<dbReference type="PROSITE" id="PS00066">
    <property type="entry name" value="HMG_COA_REDUCTASE_1"/>
    <property type="match status" value="1"/>
</dbReference>
<dbReference type="Proteomes" id="UP000034894">
    <property type="component" value="Unassembled WGS sequence"/>
</dbReference>
<evidence type="ECO:0000256" key="2">
    <source>
        <dbReference type="ARBA" id="ARBA00012999"/>
    </source>
</evidence>
<evidence type="ECO:0000313" key="6">
    <source>
        <dbReference type="Proteomes" id="UP000034894"/>
    </source>
</evidence>
<dbReference type="SUPFAM" id="SSF56542">
    <property type="entry name" value="Substrate-binding domain of HMG-CoA reductase"/>
    <property type="match status" value="1"/>
</dbReference>
<dbReference type="STRING" id="1618443.UV73_C0004G0026"/>
<sequence>MLRKIKTIEKRRQYLEKKTGLSLVDYAFYPPGFSQAEEKNCENMVGAVQVPIGIAGPLKIIRDNGMSEYYLPLATTEGALVASVNRGCKAITRAGGVRVTSENTGITRGSLFITGGIIESRKLKEWLGKNFTKMQAVAEQTSGHLRLNGTFIKYFGTNVYIRFSYDTEDAMGMNMVTFATEAIIRMVENDTGFKCLAVAANFDTDKKPSFLNFLLGRGREVWAETLLDKQTVRHILKTTPELIHEVNLEKNLKGSMISASLGFNAHFANIIAAIFLATGQDIAHVSEGSLGITSTKFVNGKLLVSIYLPDLPVGTIGGGTYLPSQKASLLLLGSAGGDSGKRAQQFAEIIGGAVLAGEISLLSAIAAGSLGKAHRLLARGGK</sequence>
<dbReference type="PROSITE" id="PS00318">
    <property type="entry name" value="HMG_COA_REDUCTASE_2"/>
    <property type="match status" value="1"/>
</dbReference>
<evidence type="ECO:0000256" key="1">
    <source>
        <dbReference type="ARBA" id="ARBA00007661"/>
    </source>
</evidence>
<dbReference type="Pfam" id="PF00368">
    <property type="entry name" value="HMG-CoA_red"/>
    <property type="match status" value="1"/>
</dbReference>
<comment type="similarity">
    <text evidence="1">Belongs to the HMG-CoA reductase family.</text>
</comment>
<dbReference type="PANTHER" id="PTHR10572">
    <property type="entry name" value="3-HYDROXY-3-METHYLGLUTARYL-COENZYME A REDUCTASE"/>
    <property type="match status" value="1"/>
</dbReference>
<comment type="caution">
    <text evidence="5">The sequence shown here is derived from an EMBL/GenBank/DDBJ whole genome shotgun (WGS) entry which is preliminary data.</text>
</comment>
<dbReference type="PRINTS" id="PR00071">
    <property type="entry name" value="HMGCOARDTASE"/>
</dbReference>
<dbReference type="GO" id="GO:0015936">
    <property type="term" value="P:coenzyme A metabolic process"/>
    <property type="evidence" value="ECO:0007669"/>
    <property type="project" value="InterPro"/>
</dbReference>
<dbReference type="PANTHER" id="PTHR10572:SF24">
    <property type="entry name" value="3-HYDROXY-3-METHYLGLUTARYL-COENZYME A REDUCTASE"/>
    <property type="match status" value="1"/>
</dbReference>
<proteinExistence type="inferred from homology"/>
<evidence type="ECO:0000256" key="4">
    <source>
        <dbReference type="ARBA" id="ARBA00023002"/>
    </source>
</evidence>
<keyword evidence="3" id="KW-0521">NADP</keyword>
<dbReference type="PATRIC" id="fig|1618443.3.peg.680"/>
<dbReference type="EC" id="1.1.1.34" evidence="2"/>
<dbReference type="InterPro" id="IPR002202">
    <property type="entry name" value="HMG_CoA_Rdtase"/>
</dbReference>
<dbReference type="InterPro" id="IPR023076">
    <property type="entry name" value="HMG_CoA_Rdtase_CS"/>
</dbReference>
<dbReference type="InterPro" id="IPR023074">
    <property type="entry name" value="HMG_CoA_Rdtase_cat_sf"/>
</dbReference>
<dbReference type="GO" id="GO:0004420">
    <property type="term" value="F:hydroxymethylglutaryl-CoA reductase (NADPH) activity"/>
    <property type="evidence" value="ECO:0007669"/>
    <property type="project" value="UniProtKB-EC"/>
</dbReference>
<dbReference type="SUPFAM" id="SSF55035">
    <property type="entry name" value="NAD-binding domain of HMG-CoA reductase"/>
    <property type="match status" value="1"/>
</dbReference>
<name>A0A0G1DJP4_9BACT</name>
<dbReference type="CDD" id="cd00643">
    <property type="entry name" value="HMG-CoA_reductase_classI"/>
    <property type="match status" value="1"/>
</dbReference>
<dbReference type="Gene3D" id="3.30.70.420">
    <property type="entry name" value="Hydroxymethylglutaryl-CoA reductase, class I/II, NAD/NADP-binding domain"/>
    <property type="match status" value="1"/>
</dbReference>
<dbReference type="InterPro" id="IPR009023">
    <property type="entry name" value="HMG_CoA_Rdtase_NAD(P)-bd_sf"/>
</dbReference>
<dbReference type="EMBL" id="LCFP01000004">
    <property type="protein sequence ID" value="KKS97884.1"/>
    <property type="molecule type" value="Genomic_DNA"/>
</dbReference>
<dbReference type="PROSITE" id="PS50065">
    <property type="entry name" value="HMG_COA_REDUCTASE_4"/>
    <property type="match status" value="1"/>
</dbReference>
<dbReference type="InterPro" id="IPR004554">
    <property type="entry name" value="HMG_CoA_Rdtase_eu_arc"/>
</dbReference>
<evidence type="ECO:0000313" key="5">
    <source>
        <dbReference type="EMBL" id="KKS97884.1"/>
    </source>
</evidence>
<dbReference type="Gene3D" id="3.90.770.10">
    <property type="entry name" value="3-hydroxy-3-methylglutaryl-coenzyme A Reductase, Chain A, domain 2"/>
    <property type="match status" value="1"/>
</dbReference>
<dbReference type="GO" id="GO:0016126">
    <property type="term" value="P:sterol biosynthetic process"/>
    <property type="evidence" value="ECO:0007669"/>
    <property type="project" value="TreeGrafter"/>
</dbReference>
<organism evidence="5 6">
    <name type="scientific">Candidatus Gottesmanbacteria bacterium GW2011_GWA2_43_14</name>
    <dbReference type="NCBI Taxonomy" id="1618443"/>
    <lineage>
        <taxon>Bacteria</taxon>
        <taxon>Candidatus Gottesmaniibacteriota</taxon>
    </lineage>
</organism>
<evidence type="ECO:0000256" key="3">
    <source>
        <dbReference type="ARBA" id="ARBA00022857"/>
    </source>
</evidence>
<dbReference type="AlphaFoldDB" id="A0A0G1DJP4"/>